<keyword evidence="3" id="KW-1185">Reference proteome</keyword>
<dbReference type="Proteomes" id="UP000823775">
    <property type="component" value="Unassembled WGS sequence"/>
</dbReference>
<feature type="region of interest" description="Disordered" evidence="1">
    <location>
        <begin position="1"/>
        <end position="26"/>
    </location>
</feature>
<evidence type="ECO:0000313" key="2">
    <source>
        <dbReference type="EMBL" id="MCE3052033.1"/>
    </source>
</evidence>
<comment type="caution">
    <text evidence="2">The sequence shown here is derived from an EMBL/GenBank/DDBJ whole genome shotgun (WGS) entry which is preliminary data.</text>
</comment>
<gene>
    <name evidence="2" type="ORF">HAX54_051439</name>
</gene>
<name>A0ABS8WMF0_DATST</name>
<dbReference type="EMBL" id="JACEIK010009164">
    <property type="protein sequence ID" value="MCE3052033.1"/>
    <property type="molecule type" value="Genomic_DNA"/>
</dbReference>
<protein>
    <submittedName>
        <fullName evidence="2">Uncharacterized protein</fullName>
    </submittedName>
</protein>
<proteinExistence type="predicted"/>
<accession>A0ABS8WMF0</accession>
<reference evidence="2 3" key="1">
    <citation type="journal article" date="2021" name="BMC Genomics">
        <title>Datura genome reveals duplications of psychoactive alkaloid biosynthetic genes and high mutation rate following tissue culture.</title>
        <authorList>
            <person name="Rajewski A."/>
            <person name="Carter-House D."/>
            <person name="Stajich J."/>
            <person name="Litt A."/>
        </authorList>
    </citation>
    <scope>NUCLEOTIDE SEQUENCE [LARGE SCALE GENOMIC DNA]</scope>
    <source>
        <strain evidence="2">AR-01</strain>
    </source>
</reference>
<sequence>MLSSLSTGRAKKVSAKKKGRPTKATLLPQAKQTEVVQEQVPQPRAASIPAQVVMPPDMGEAFNVVKGAMEMFTTFMENQGRKGDQTPPHTGR</sequence>
<evidence type="ECO:0000313" key="3">
    <source>
        <dbReference type="Proteomes" id="UP000823775"/>
    </source>
</evidence>
<feature type="compositionally biased region" description="Basic residues" evidence="1">
    <location>
        <begin position="9"/>
        <end position="21"/>
    </location>
</feature>
<evidence type="ECO:0000256" key="1">
    <source>
        <dbReference type="SAM" id="MobiDB-lite"/>
    </source>
</evidence>
<organism evidence="2 3">
    <name type="scientific">Datura stramonium</name>
    <name type="common">Jimsonweed</name>
    <name type="synonym">Common thornapple</name>
    <dbReference type="NCBI Taxonomy" id="4076"/>
    <lineage>
        <taxon>Eukaryota</taxon>
        <taxon>Viridiplantae</taxon>
        <taxon>Streptophyta</taxon>
        <taxon>Embryophyta</taxon>
        <taxon>Tracheophyta</taxon>
        <taxon>Spermatophyta</taxon>
        <taxon>Magnoliopsida</taxon>
        <taxon>eudicotyledons</taxon>
        <taxon>Gunneridae</taxon>
        <taxon>Pentapetalae</taxon>
        <taxon>asterids</taxon>
        <taxon>lamiids</taxon>
        <taxon>Solanales</taxon>
        <taxon>Solanaceae</taxon>
        <taxon>Solanoideae</taxon>
        <taxon>Datureae</taxon>
        <taxon>Datura</taxon>
    </lineage>
</organism>